<protein>
    <recommendedName>
        <fullName evidence="2">DUF968 domain-containing protein</fullName>
    </recommendedName>
</protein>
<evidence type="ECO:0000313" key="1">
    <source>
        <dbReference type="EMBL" id="EBU8204144.1"/>
    </source>
</evidence>
<gene>
    <name evidence="1" type="ORF">DLM21_07200</name>
</gene>
<dbReference type="EMBL" id="AAHDIR010000004">
    <property type="protein sequence ID" value="EBU8204144.1"/>
    <property type="molecule type" value="Genomic_DNA"/>
</dbReference>
<evidence type="ECO:0008006" key="2">
    <source>
        <dbReference type="Google" id="ProtNLM"/>
    </source>
</evidence>
<dbReference type="Gene3D" id="3.30.40.190">
    <property type="match status" value="1"/>
</dbReference>
<comment type="caution">
    <text evidence="1">The sequence shown here is derived from an EMBL/GenBank/DDBJ whole genome shotgun (WGS) entry which is preliminary data.</text>
</comment>
<dbReference type="AlphaFoldDB" id="A0A5W3RTC1"/>
<dbReference type="Pfam" id="PF16786">
    <property type="entry name" value="RecA_dep_nuc"/>
    <property type="match status" value="1"/>
</dbReference>
<name>A0A5W3RTC1_SALET</name>
<organism evidence="1">
    <name type="scientific">Salmonella enterica subsp. enterica serovar Cardoner</name>
    <dbReference type="NCBI Taxonomy" id="2564309"/>
    <lineage>
        <taxon>Bacteria</taxon>
        <taxon>Pseudomonadati</taxon>
        <taxon>Pseudomonadota</taxon>
        <taxon>Gammaproteobacteria</taxon>
        <taxon>Enterobacterales</taxon>
        <taxon>Enterobacteriaceae</taxon>
        <taxon>Salmonella</taxon>
    </lineage>
</organism>
<accession>A0A5W3RTC1</accession>
<reference evidence="1" key="1">
    <citation type="submission" date="2018-05" db="EMBL/GenBank/DDBJ databases">
        <authorList>
            <person name="Ashton P.M."/>
            <person name="Dallman T."/>
            <person name="Nair S."/>
            <person name="De Pinna E."/>
            <person name="Peters T."/>
            <person name="Grant K."/>
        </authorList>
    </citation>
    <scope>NUCLEOTIDE SEQUENCE</scope>
    <source>
        <strain evidence="1">374031</strain>
    </source>
</reference>
<proteinExistence type="predicted"/>
<sequence>MAKKKTYRTKAENAHIQKLVDYGCIVCRNEMSVYTAPTIHHMRAGQGTGQRAPWSRTLPLCHIHHQDGGHGVALHAGQKTWEQKYGTEEELLGQLYNDLNISG</sequence>
<dbReference type="InterPro" id="IPR031875">
    <property type="entry name" value="RecA_dep_nuc"/>
</dbReference>